<dbReference type="PROSITE" id="PS50966">
    <property type="entry name" value="ZF_SWIM"/>
    <property type="match status" value="1"/>
</dbReference>
<gene>
    <name evidence="6" type="ORF">DARMORV10_A08P09560.1</name>
</gene>
<evidence type="ECO:0000256" key="1">
    <source>
        <dbReference type="ARBA" id="ARBA00022723"/>
    </source>
</evidence>
<dbReference type="EMBL" id="HG994362">
    <property type="protein sequence ID" value="CAF2227280.1"/>
    <property type="molecule type" value="Genomic_DNA"/>
</dbReference>
<organism evidence="6">
    <name type="scientific">Brassica napus</name>
    <name type="common">Rape</name>
    <dbReference type="NCBI Taxonomy" id="3708"/>
    <lineage>
        <taxon>Eukaryota</taxon>
        <taxon>Viridiplantae</taxon>
        <taxon>Streptophyta</taxon>
        <taxon>Embryophyta</taxon>
        <taxon>Tracheophyta</taxon>
        <taxon>Spermatophyta</taxon>
        <taxon>Magnoliopsida</taxon>
        <taxon>eudicotyledons</taxon>
        <taxon>Gunneridae</taxon>
        <taxon>Pentapetalae</taxon>
        <taxon>rosids</taxon>
        <taxon>malvids</taxon>
        <taxon>Brassicales</taxon>
        <taxon>Brassicaceae</taxon>
        <taxon>Brassiceae</taxon>
        <taxon>Brassica</taxon>
    </lineage>
</organism>
<name>A0A816ZVY0_BRANA</name>
<evidence type="ECO:0000259" key="5">
    <source>
        <dbReference type="PROSITE" id="PS50966"/>
    </source>
</evidence>
<accession>A0A816ZVY0</accession>
<dbReference type="InterPro" id="IPR007527">
    <property type="entry name" value="Znf_SWIM"/>
</dbReference>
<dbReference type="Proteomes" id="UP001295469">
    <property type="component" value="Chromosome A08"/>
</dbReference>
<evidence type="ECO:0000256" key="3">
    <source>
        <dbReference type="ARBA" id="ARBA00022833"/>
    </source>
</evidence>
<proteinExistence type="predicted"/>
<evidence type="ECO:0000256" key="2">
    <source>
        <dbReference type="ARBA" id="ARBA00022771"/>
    </source>
</evidence>
<dbReference type="PANTHER" id="PTHR31973">
    <property type="entry name" value="POLYPROTEIN, PUTATIVE-RELATED"/>
    <property type="match status" value="1"/>
</dbReference>
<protein>
    <submittedName>
        <fullName evidence="6">(rape) hypothetical protein</fullName>
    </submittedName>
</protein>
<evidence type="ECO:0000256" key="4">
    <source>
        <dbReference type="PROSITE-ProRule" id="PRU00325"/>
    </source>
</evidence>
<dbReference type="Pfam" id="PF04434">
    <property type="entry name" value="SWIM"/>
    <property type="match status" value="1"/>
</dbReference>
<evidence type="ECO:0000313" key="6">
    <source>
        <dbReference type="EMBL" id="CAF2227280.1"/>
    </source>
</evidence>
<feature type="domain" description="SWIM-type" evidence="5">
    <location>
        <begin position="56"/>
        <end position="88"/>
    </location>
</feature>
<dbReference type="AlphaFoldDB" id="A0A816ZVY0"/>
<dbReference type="SMART" id="SM00575">
    <property type="entry name" value="ZnF_PMZ"/>
    <property type="match status" value="1"/>
</dbReference>
<sequence length="186" mass="20794">MTWFAERRNVISEGSGRLSPRVLQILEGNFEQSGGFFVSRITALEFDVKDKNEISFHVNLSTNLCSCFAFQSLKIPCSHAIAAVIKEKISVESLVSEFYNLEKLQSSYAEAVYPICDAAGDIELNVEEQCGNVTIFPPVTRRPPGKPRKNRILSTGEIRMKTPRKRHLCGRCKKSGHSRATCKVAI</sequence>
<reference evidence="6" key="1">
    <citation type="submission" date="2021-01" db="EMBL/GenBank/DDBJ databases">
        <authorList>
            <consortium name="Genoscope - CEA"/>
            <person name="William W."/>
        </authorList>
    </citation>
    <scope>NUCLEOTIDE SEQUENCE</scope>
</reference>
<dbReference type="InterPro" id="IPR006564">
    <property type="entry name" value="Znf_PMZ"/>
</dbReference>
<keyword evidence="2 4" id="KW-0863">Zinc-finger</keyword>
<keyword evidence="1" id="KW-0479">Metal-binding</keyword>
<dbReference type="PANTHER" id="PTHR31973:SF113">
    <property type="entry name" value="PROTEIN FAR1-RELATED SEQUENCE 5-LIKE"/>
    <property type="match status" value="1"/>
</dbReference>
<dbReference type="GO" id="GO:0008270">
    <property type="term" value="F:zinc ion binding"/>
    <property type="evidence" value="ECO:0007669"/>
    <property type="project" value="UniProtKB-KW"/>
</dbReference>
<keyword evidence="3" id="KW-0862">Zinc</keyword>